<sequence length="223" mass="25028">MINLQESDAPLAELNIKLPQGFSEKAEEIYQVVTKINETHNLTRITSLEDFKIRHLIDSISSIGYYPELATDAIKILDLGCGGGFPCIPLAAYNPKLDITGLDSEGMKVKCVAQAAKELGLDNLKTIHARGRELAIKEEHKASYDLVTARAVATADKLIKECRQFLKPKGRILLYKTPDAIKKEDKLTQREAKKYKFDIELSPIFTLPNDAGERQFIVFHSQR</sequence>
<keyword evidence="5 6" id="KW-0949">S-adenosyl-L-methionine</keyword>
<evidence type="ECO:0000313" key="7">
    <source>
        <dbReference type="EMBL" id="WDE97583.1"/>
    </source>
</evidence>
<comment type="caution">
    <text evidence="6">Lacks conserved residue(s) required for the propagation of feature annotation.</text>
</comment>
<dbReference type="InterPro" id="IPR003682">
    <property type="entry name" value="rRNA_ssu_MeTfrase_G"/>
</dbReference>
<dbReference type="PANTHER" id="PTHR31760:SF0">
    <property type="entry name" value="S-ADENOSYL-L-METHIONINE-DEPENDENT METHYLTRANSFERASES SUPERFAMILY PROTEIN"/>
    <property type="match status" value="1"/>
</dbReference>
<dbReference type="EC" id="2.1.1.-" evidence="6"/>
<keyword evidence="4 6" id="KW-0808">Transferase</keyword>
<evidence type="ECO:0000256" key="5">
    <source>
        <dbReference type="ARBA" id="ARBA00022691"/>
    </source>
</evidence>
<comment type="function">
    <text evidence="6">Specifically methylates the N7 position of a guanine in 16S rRNA.</text>
</comment>
<dbReference type="PANTHER" id="PTHR31760">
    <property type="entry name" value="S-ADENOSYL-L-METHIONINE-DEPENDENT METHYLTRANSFERASES SUPERFAMILY PROTEIN"/>
    <property type="match status" value="1"/>
</dbReference>
<keyword evidence="2 6" id="KW-0698">rRNA processing</keyword>
<proteinExistence type="inferred from homology"/>
<evidence type="ECO:0000256" key="3">
    <source>
        <dbReference type="ARBA" id="ARBA00022603"/>
    </source>
</evidence>
<feature type="binding site" evidence="6">
    <location>
        <position position="80"/>
    </location>
    <ligand>
        <name>S-adenosyl-L-methionine</name>
        <dbReference type="ChEBI" id="CHEBI:59789"/>
    </ligand>
</feature>
<evidence type="ECO:0000256" key="2">
    <source>
        <dbReference type="ARBA" id="ARBA00022552"/>
    </source>
</evidence>
<dbReference type="EMBL" id="CP117812">
    <property type="protein sequence ID" value="WDE97583.1"/>
    <property type="molecule type" value="Genomic_DNA"/>
</dbReference>
<name>A0ABY7VWD6_9BACT</name>
<dbReference type="RefSeq" id="WP_274152065.1">
    <property type="nucleotide sequence ID" value="NZ_CP117812.1"/>
</dbReference>
<keyword evidence="3 6" id="KW-0489">Methyltransferase</keyword>
<dbReference type="NCBIfam" id="TIGR00138">
    <property type="entry name" value="rsmG_gidB"/>
    <property type="match status" value="1"/>
</dbReference>
<dbReference type="Gene3D" id="3.40.50.150">
    <property type="entry name" value="Vaccinia Virus protein VP39"/>
    <property type="match status" value="1"/>
</dbReference>
<comment type="similarity">
    <text evidence="6">Belongs to the methyltransferase superfamily. RNA methyltransferase RsmG family.</text>
</comment>
<evidence type="ECO:0000256" key="1">
    <source>
        <dbReference type="ARBA" id="ARBA00022490"/>
    </source>
</evidence>
<evidence type="ECO:0000256" key="6">
    <source>
        <dbReference type="HAMAP-Rule" id="MF_00074"/>
    </source>
</evidence>
<reference evidence="7 8" key="1">
    <citation type="submission" date="2023-02" db="EMBL/GenBank/DDBJ databases">
        <title>Genome sequence of Lentisphaera profundi SAORIC-696.</title>
        <authorList>
            <person name="Kim e."/>
            <person name="Cho J.-C."/>
            <person name="Choi A."/>
            <person name="Kang I."/>
        </authorList>
    </citation>
    <scope>NUCLEOTIDE SEQUENCE [LARGE SCALE GENOMIC DNA]</scope>
    <source>
        <strain evidence="7 8">SAORIC-696</strain>
    </source>
</reference>
<dbReference type="Proteomes" id="UP001214250">
    <property type="component" value="Chromosome 2"/>
</dbReference>
<comment type="subcellular location">
    <subcellularLocation>
        <location evidence="6">Cytoplasm</location>
    </subcellularLocation>
</comment>
<dbReference type="GO" id="GO:0008168">
    <property type="term" value="F:methyltransferase activity"/>
    <property type="evidence" value="ECO:0007669"/>
    <property type="project" value="UniProtKB-KW"/>
</dbReference>
<keyword evidence="8" id="KW-1185">Reference proteome</keyword>
<keyword evidence="1 6" id="KW-0963">Cytoplasm</keyword>
<accession>A0ABY7VWD6</accession>
<dbReference type="CDD" id="cd02440">
    <property type="entry name" value="AdoMet_MTases"/>
    <property type="match status" value="1"/>
</dbReference>
<dbReference type="SUPFAM" id="SSF53335">
    <property type="entry name" value="S-adenosyl-L-methionine-dependent methyltransferases"/>
    <property type="match status" value="1"/>
</dbReference>
<dbReference type="HAMAP" id="MF_00074">
    <property type="entry name" value="16SrRNA_methyltr_G"/>
    <property type="match status" value="1"/>
</dbReference>
<dbReference type="InterPro" id="IPR029063">
    <property type="entry name" value="SAM-dependent_MTases_sf"/>
</dbReference>
<dbReference type="GO" id="GO:0032259">
    <property type="term" value="P:methylation"/>
    <property type="evidence" value="ECO:0007669"/>
    <property type="project" value="UniProtKB-KW"/>
</dbReference>
<protein>
    <recommendedName>
        <fullName evidence="6">Ribosomal RNA small subunit methyltransferase G</fullName>
        <ecNumber evidence="6">2.1.1.-</ecNumber>
    </recommendedName>
    <alternativeName>
        <fullName evidence="6">16S rRNA 7-methylguanosine methyltransferase</fullName>
        <shortName evidence="6">16S rRNA m7G methyltransferase</shortName>
    </alternativeName>
</protein>
<organism evidence="7 8">
    <name type="scientific">Lentisphaera profundi</name>
    <dbReference type="NCBI Taxonomy" id="1658616"/>
    <lineage>
        <taxon>Bacteria</taxon>
        <taxon>Pseudomonadati</taxon>
        <taxon>Lentisphaerota</taxon>
        <taxon>Lentisphaeria</taxon>
        <taxon>Lentisphaerales</taxon>
        <taxon>Lentisphaeraceae</taxon>
        <taxon>Lentisphaera</taxon>
    </lineage>
</organism>
<feature type="binding site" evidence="6">
    <location>
        <position position="85"/>
    </location>
    <ligand>
        <name>S-adenosyl-L-methionine</name>
        <dbReference type="ChEBI" id="CHEBI:59789"/>
    </ligand>
</feature>
<dbReference type="PIRSF" id="PIRSF003078">
    <property type="entry name" value="GidB"/>
    <property type="match status" value="1"/>
</dbReference>
<evidence type="ECO:0000256" key="4">
    <source>
        <dbReference type="ARBA" id="ARBA00022679"/>
    </source>
</evidence>
<dbReference type="Pfam" id="PF02527">
    <property type="entry name" value="GidB"/>
    <property type="match status" value="1"/>
</dbReference>
<evidence type="ECO:0000313" key="8">
    <source>
        <dbReference type="Proteomes" id="UP001214250"/>
    </source>
</evidence>
<feature type="binding site" evidence="6">
    <location>
        <position position="150"/>
    </location>
    <ligand>
        <name>S-adenosyl-L-methionine</name>
        <dbReference type="ChEBI" id="CHEBI:59789"/>
    </ligand>
</feature>
<gene>
    <name evidence="6 7" type="primary">rsmG</name>
    <name evidence="7" type="ORF">PQO03_17285</name>
</gene>